<evidence type="ECO:0000256" key="2">
    <source>
        <dbReference type="ARBA" id="ARBA00022737"/>
    </source>
</evidence>
<dbReference type="InterPro" id="IPR012334">
    <property type="entry name" value="Pectin_lyas_fold"/>
</dbReference>
<dbReference type="InterPro" id="IPR003959">
    <property type="entry name" value="ATPase_AAA_core"/>
</dbReference>
<feature type="domain" description="Carbohydrate-binding/sugar hydrolysis" evidence="7">
    <location>
        <begin position="41"/>
        <end position="172"/>
    </location>
</feature>
<dbReference type="Pfam" id="PF00004">
    <property type="entry name" value="AAA"/>
    <property type="match status" value="1"/>
</dbReference>
<dbReference type="Proteomes" id="UP001239522">
    <property type="component" value="Chromosome"/>
</dbReference>
<protein>
    <submittedName>
        <fullName evidence="8">Right-handed parallel beta-helix repeat-containing protein</fullName>
    </submittedName>
</protein>
<feature type="domain" description="Carbohydrate-binding/sugar hydrolysis" evidence="7">
    <location>
        <begin position="313"/>
        <end position="451"/>
    </location>
</feature>
<dbReference type="Gene3D" id="2.160.20.10">
    <property type="entry name" value="Single-stranded right-handed beta-helix, Pectin lyase-like"/>
    <property type="match status" value="2"/>
</dbReference>
<feature type="domain" description="AAA+ ATPase" evidence="6">
    <location>
        <begin position="583"/>
        <end position="722"/>
    </location>
</feature>
<evidence type="ECO:0000313" key="8">
    <source>
        <dbReference type="EMBL" id="WLQ32292.1"/>
    </source>
</evidence>
<accession>A0ABY9HDV8</accession>
<dbReference type="EMBL" id="CP120997">
    <property type="protein sequence ID" value="WLQ32292.1"/>
    <property type="molecule type" value="Genomic_DNA"/>
</dbReference>
<evidence type="ECO:0000256" key="1">
    <source>
        <dbReference type="ARBA" id="ARBA00010378"/>
    </source>
</evidence>
<evidence type="ECO:0000256" key="4">
    <source>
        <dbReference type="ARBA" id="ARBA00022840"/>
    </source>
</evidence>
<dbReference type="InterPro" id="IPR041627">
    <property type="entry name" value="AAA_lid_6"/>
</dbReference>
<evidence type="ECO:0000256" key="3">
    <source>
        <dbReference type="ARBA" id="ARBA00022741"/>
    </source>
</evidence>
<dbReference type="Pfam" id="PF13229">
    <property type="entry name" value="Beta_helix"/>
    <property type="match status" value="2"/>
</dbReference>
<evidence type="ECO:0000256" key="5">
    <source>
        <dbReference type="SAM" id="MobiDB-lite"/>
    </source>
</evidence>
<dbReference type="InterPro" id="IPR006633">
    <property type="entry name" value="Carb-bd_sugar_hydrolysis-dom"/>
</dbReference>
<dbReference type="RefSeq" id="WP_306051180.1">
    <property type="nucleotide sequence ID" value="NZ_CP120997.1"/>
</dbReference>
<evidence type="ECO:0000259" key="7">
    <source>
        <dbReference type="SMART" id="SM00722"/>
    </source>
</evidence>
<dbReference type="SMART" id="SM00722">
    <property type="entry name" value="CASH"/>
    <property type="match status" value="2"/>
</dbReference>
<dbReference type="CDD" id="cd00009">
    <property type="entry name" value="AAA"/>
    <property type="match status" value="1"/>
</dbReference>
<dbReference type="PANTHER" id="PTHR43392:SF2">
    <property type="entry name" value="AAA-TYPE ATPASE FAMILY PROTEIN _ ANKYRIN REPEAT FAMILY PROTEIN"/>
    <property type="match status" value="1"/>
</dbReference>
<name>A0ABY9HDV8_9ACTN</name>
<dbReference type="InterPro" id="IPR027417">
    <property type="entry name" value="P-loop_NTPase"/>
</dbReference>
<keyword evidence="4" id="KW-0067">ATP-binding</keyword>
<feature type="region of interest" description="Disordered" evidence="5">
    <location>
        <begin position="471"/>
        <end position="541"/>
    </location>
</feature>
<keyword evidence="9" id="KW-1185">Reference proteome</keyword>
<dbReference type="SUPFAM" id="SSF51126">
    <property type="entry name" value="Pectin lyase-like"/>
    <property type="match status" value="2"/>
</dbReference>
<keyword evidence="2" id="KW-0677">Repeat</keyword>
<dbReference type="SMART" id="SM00382">
    <property type="entry name" value="AAA"/>
    <property type="match status" value="1"/>
</dbReference>
<dbReference type="Gene3D" id="1.10.8.60">
    <property type="match status" value="1"/>
</dbReference>
<dbReference type="InterPro" id="IPR039448">
    <property type="entry name" value="Beta_helix"/>
</dbReference>
<evidence type="ECO:0000313" key="9">
    <source>
        <dbReference type="Proteomes" id="UP001239522"/>
    </source>
</evidence>
<dbReference type="Gene3D" id="3.40.50.300">
    <property type="entry name" value="P-loop containing nucleotide triphosphate hydrolases"/>
    <property type="match status" value="1"/>
</dbReference>
<keyword evidence="3" id="KW-0547">Nucleotide-binding</keyword>
<organism evidence="8 9">
    <name type="scientific">Streptomyces castrisilvae</name>
    <dbReference type="NCBI Taxonomy" id="3033811"/>
    <lineage>
        <taxon>Bacteria</taxon>
        <taxon>Bacillati</taxon>
        <taxon>Actinomycetota</taxon>
        <taxon>Actinomycetes</taxon>
        <taxon>Kitasatosporales</taxon>
        <taxon>Streptomycetaceae</taxon>
        <taxon>Streptomyces</taxon>
    </lineage>
</organism>
<evidence type="ECO:0000259" key="6">
    <source>
        <dbReference type="SMART" id="SM00382"/>
    </source>
</evidence>
<dbReference type="SMART" id="SM00710">
    <property type="entry name" value="PbH1"/>
    <property type="match status" value="13"/>
</dbReference>
<dbReference type="InterPro" id="IPR050773">
    <property type="entry name" value="CbxX/CfxQ_RuBisCO_ESX"/>
</dbReference>
<sequence length="806" mass="85338">MAQGTVQVTHTGTSRWRRRTGEYASLTAALEAAADGDVLTVAPGTYRENLVIARAVTLRGPEGSVGSVRIAPVDGVPLTLRASAVVQDLHVEGQDSAAPALLIEEGAPEIADVRIVTRSAAGIEVRGAARPSVRRCTVDNPAGVGIAVLDGAGGVFEECEVVSAGQSGFAVRDGGRPRLERCRVHHASGAGLSVTGEGSALEAVGCEIYEIKGSGIQVTARGYAHLTDCTVHRTSADGVTLDTDAVLTLADCDIHDIPENAVDLRSRAVLTLTRSTVRRFGRNGLSVWDPGTRVDANQCEIHDSTGDYPAVWVSDGATVILDSCRVHDVPDALFVLDRGSRADVVDSDLSQVRNTAVSVSDGATAQLDDCRIREASTGAWFRDHGSGGTLNNCTIDAAQTGVIVTKGADPVIERCTVTSPAEAGFYVSAEGRGTFNGCRVTGSEGYGFHVMEGCRTTLTRCRTERCARGGYEFPENTGQGGGPAVEDCTSDESGLRTATPPPATVLTATQSTPGLLGSVPSPRPVEPPAVAAPAEPSRTSGEVLGELDALVGLDSVKREVRALTDMIEVGRRRREAGLKAASVRRHLVFTGSPGTGKTTVARLYGEILASLGVLERGHLVEVSRVDLVGEHIGSTAIRTQEAFDRARGGVLFVDEAYALSPEDSGRDFGREAIDTLVKLMEDHRDAVVVIVAGYTHEMERFLTVNPGVASRFSRTITFSDYDPAELLRIVEQQTREQEYSLASGTGEALLKYFSELPKGPAFGNGRTARQTFESMVERHAGRVAQLADPSTDDLTLLYPEDLPELP</sequence>
<dbReference type="InterPro" id="IPR006626">
    <property type="entry name" value="PbH1"/>
</dbReference>
<dbReference type="InterPro" id="IPR011050">
    <property type="entry name" value="Pectin_lyase_fold/virulence"/>
</dbReference>
<dbReference type="PRINTS" id="PR00819">
    <property type="entry name" value="CBXCFQXSUPER"/>
</dbReference>
<dbReference type="PANTHER" id="PTHR43392">
    <property type="entry name" value="AAA-TYPE ATPASE FAMILY PROTEIN / ANKYRIN REPEAT FAMILY PROTEIN"/>
    <property type="match status" value="1"/>
</dbReference>
<dbReference type="Pfam" id="PF17866">
    <property type="entry name" value="AAA_lid_6"/>
    <property type="match status" value="1"/>
</dbReference>
<dbReference type="SUPFAM" id="SSF52540">
    <property type="entry name" value="P-loop containing nucleoside triphosphate hydrolases"/>
    <property type="match status" value="1"/>
</dbReference>
<feature type="compositionally biased region" description="Low complexity" evidence="5">
    <location>
        <begin position="528"/>
        <end position="538"/>
    </location>
</feature>
<comment type="similarity">
    <text evidence="1">Belongs to the CbxX/CfxQ family.</text>
</comment>
<reference evidence="8 9" key="1">
    <citation type="submission" date="2023-03" db="EMBL/GenBank/DDBJ databases">
        <title>Isolation and description of six Streptomyces strains from soil environments, able to metabolize different microbial glucans.</title>
        <authorList>
            <person name="Widen T."/>
            <person name="Larsbrink J."/>
        </authorList>
    </citation>
    <scope>NUCLEOTIDE SEQUENCE [LARGE SCALE GENOMIC DNA]</scope>
    <source>
        <strain evidence="8 9">Mut1</strain>
    </source>
</reference>
<dbReference type="InterPro" id="IPR003593">
    <property type="entry name" value="AAA+_ATPase"/>
</dbReference>
<gene>
    <name evidence="8" type="ORF">P8A18_01995</name>
</gene>
<dbReference type="InterPro" id="IPR000641">
    <property type="entry name" value="CbxX/CfxQ"/>
</dbReference>
<proteinExistence type="inferred from homology"/>